<organism evidence="1 2">
    <name type="scientific">Bauhinia variegata</name>
    <name type="common">Purple orchid tree</name>
    <name type="synonym">Phanera variegata</name>
    <dbReference type="NCBI Taxonomy" id="167791"/>
    <lineage>
        <taxon>Eukaryota</taxon>
        <taxon>Viridiplantae</taxon>
        <taxon>Streptophyta</taxon>
        <taxon>Embryophyta</taxon>
        <taxon>Tracheophyta</taxon>
        <taxon>Spermatophyta</taxon>
        <taxon>Magnoliopsida</taxon>
        <taxon>eudicotyledons</taxon>
        <taxon>Gunneridae</taxon>
        <taxon>Pentapetalae</taxon>
        <taxon>rosids</taxon>
        <taxon>fabids</taxon>
        <taxon>Fabales</taxon>
        <taxon>Fabaceae</taxon>
        <taxon>Cercidoideae</taxon>
        <taxon>Cercideae</taxon>
        <taxon>Bauhiniinae</taxon>
        <taxon>Bauhinia</taxon>
    </lineage>
</organism>
<dbReference type="Proteomes" id="UP000828941">
    <property type="component" value="Chromosome 14"/>
</dbReference>
<evidence type="ECO:0000313" key="2">
    <source>
        <dbReference type="Proteomes" id="UP000828941"/>
    </source>
</evidence>
<proteinExistence type="predicted"/>
<keyword evidence="2" id="KW-1185">Reference proteome</keyword>
<accession>A0ACB9KHG3</accession>
<name>A0ACB9KHG3_BAUVA</name>
<gene>
    <name evidence="1" type="ORF">L6164_036519</name>
</gene>
<reference evidence="1 2" key="1">
    <citation type="journal article" date="2022" name="DNA Res.">
        <title>Chromosomal-level genome assembly of the orchid tree Bauhinia variegata (Leguminosae; Cercidoideae) supports the allotetraploid origin hypothesis of Bauhinia.</title>
        <authorList>
            <person name="Zhong Y."/>
            <person name="Chen Y."/>
            <person name="Zheng D."/>
            <person name="Pang J."/>
            <person name="Liu Y."/>
            <person name="Luo S."/>
            <person name="Meng S."/>
            <person name="Qian L."/>
            <person name="Wei D."/>
            <person name="Dai S."/>
            <person name="Zhou R."/>
        </authorList>
    </citation>
    <scope>NUCLEOTIDE SEQUENCE [LARGE SCALE GENOMIC DNA]</scope>
    <source>
        <strain evidence="1">BV-YZ2020</strain>
    </source>
</reference>
<sequence>MNRYVGVWYVSESDIIWVANREEPLKDSSGIVAISEDGNLVVINGKKEVVWSSNVSSLAFNASAKLVDTGNLLLLDDTTGKAIWESFQHPTDSYVPNMRLSTNKITGKKVQLTSWKNRSDPSVGNFSFSVERVNFPEMFLWNKTKPYFRSGPWNGRVFLGVSKAKPKYQYGTSCGMEEDETVYHTYSLPNGTSEFTMLVLSSQGTLVEKVWRNAYAYDAGIGCMSWSRNLVDIQRFNEGGADLYIKVAYSELGERRRMTAIIVVTTIVGMIIVATCSYFLWAWTFKHSAGRKYAEHHIPLAKHDKLEELPLYDFRKVAIATNNFHSANLLGKGGFGPVYKGELQDGQKIAVKRLSRASSQGLEEFMNEDMTNFCWNECVYSLSIRIFKEIEEEANTRKVVGTYGYMSPEYAMKGYYSEKSDVYSFGVLMLEIVSGRKNNNFYDIESSLSLIGFAWKLWNEGNVKPFIDPKISYTGFENQILRCIHIGLLCVQELAAERPSMTNVLSLLNSEIVNLPSPMQVAFVQRRTLLNLKSSLEVQGQNTNNNVSLTDIQGR</sequence>
<dbReference type="EMBL" id="CM039439">
    <property type="protein sequence ID" value="KAI4296570.1"/>
    <property type="molecule type" value="Genomic_DNA"/>
</dbReference>
<comment type="caution">
    <text evidence="1">The sequence shown here is derived from an EMBL/GenBank/DDBJ whole genome shotgun (WGS) entry which is preliminary data.</text>
</comment>
<evidence type="ECO:0000313" key="1">
    <source>
        <dbReference type="EMBL" id="KAI4296570.1"/>
    </source>
</evidence>
<protein>
    <submittedName>
        <fullName evidence="1">Uncharacterized protein</fullName>
    </submittedName>
</protein>